<dbReference type="InterPro" id="IPR013094">
    <property type="entry name" value="AB_hydrolase_3"/>
</dbReference>
<evidence type="ECO:0000259" key="2">
    <source>
        <dbReference type="Pfam" id="PF07859"/>
    </source>
</evidence>
<dbReference type="Gene3D" id="3.40.50.1820">
    <property type="entry name" value="alpha/beta hydrolase"/>
    <property type="match status" value="1"/>
</dbReference>
<name>A0AA38X821_9EURO</name>
<dbReference type="EMBL" id="JAPDRK010000010">
    <property type="protein sequence ID" value="KAJ9608258.1"/>
    <property type="molecule type" value="Genomic_DNA"/>
</dbReference>
<organism evidence="3 4">
    <name type="scientific">Cladophialophora chaetospira</name>
    <dbReference type="NCBI Taxonomy" id="386627"/>
    <lineage>
        <taxon>Eukaryota</taxon>
        <taxon>Fungi</taxon>
        <taxon>Dikarya</taxon>
        <taxon>Ascomycota</taxon>
        <taxon>Pezizomycotina</taxon>
        <taxon>Eurotiomycetes</taxon>
        <taxon>Chaetothyriomycetidae</taxon>
        <taxon>Chaetothyriales</taxon>
        <taxon>Herpotrichiellaceae</taxon>
        <taxon>Cladophialophora</taxon>
    </lineage>
</organism>
<proteinExistence type="predicted"/>
<feature type="domain" description="Alpha/beta hydrolase fold-3" evidence="2">
    <location>
        <begin position="123"/>
        <end position="323"/>
    </location>
</feature>
<evidence type="ECO:0000256" key="1">
    <source>
        <dbReference type="ARBA" id="ARBA00022801"/>
    </source>
</evidence>
<dbReference type="InterPro" id="IPR029058">
    <property type="entry name" value="AB_hydrolase_fold"/>
</dbReference>
<keyword evidence="1" id="KW-0378">Hydrolase</keyword>
<reference evidence="3" key="1">
    <citation type="submission" date="2022-10" db="EMBL/GenBank/DDBJ databases">
        <title>Culturing micro-colonial fungi from biological soil crusts in the Mojave desert and describing Neophaeococcomyces mojavensis, and introducing the new genera and species Taxawa tesnikishii.</title>
        <authorList>
            <person name="Kurbessoian T."/>
            <person name="Stajich J.E."/>
        </authorList>
    </citation>
    <scope>NUCLEOTIDE SEQUENCE</scope>
    <source>
        <strain evidence="3">TK_41</strain>
    </source>
</reference>
<comment type="caution">
    <text evidence="3">The sequence shown here is derived from an EMBL/GenBank/DDBJ whole genome shotgun (WGS) entry which is preliminary data.</text>
</comment>
<evidence type="ECO:0000313" key="4">
    <source>
        <dbReference type="Proteomes" id="UP001172673"/>
    </source>
</evidence>
<dbReference type="PANTHER" id="PTHR48081:SF31">
    <property type="entry name" value="STERYL ACETYL HYDROLASE MUG81-RELATED"/>
    <property type="match status" value="1"/>
</dbReference>
<protein>
    <recommendedName>
        <fullName evidence="2">Alpha/beta hydrolase fold-3 domain-containing protein</fullName>
    </recommendedName>
</protein>
<gene>
    <name evidence="3" type="ORF">H2200_007246</name>
</gene>
<dbReference type="SUPFAM" id="SSF53474">
    <property type="entry name" value="alpha/beta-Hydrolases"/>
    <property type="match status" value="1"/>
</dbReference>
<accession>A0AA38X821</accession>
<keyword evidence="4" id="KW-1185">Reference proteome</keyword>
<dbReference type="GO" id="GO:0016787">
    <property type="term" value="F:hydrolase activity"/>
    <property type="evidence" value="ECO:0007669"/>
    <property type="project" value="UniProtKB-KW"/>
</dbReference>
<dbReference type="AlphaFoldDB" id="A0AA38X821"/>
<sequence length="371" mass="40754">MTTPPTAGQALSTPIHQASLFEKLDLIPGLLSVVGTTLYTAATAPFRGDSGAYTYGQHISYAALRKATQRLSTLQLQYIGTPFSAIYEKWCKDTGEEPNLVTLKSGVKAFWVGDPKAAKYICVYFHGGGFALDGDDTHLKFWHGVQTDVKSSDVTIAFLFLEYTLVPHATYPRPIYEAVEAVKYVIEDLHRPASDIILAGDSAGGNMALGVLSHIMHPSPDFPELKLGESEKLKGIVGVAPWTSFNLDWPSEKKNRYKDMVSKYAGGMWSRDYLAGKPSTPYAEPLTAPAGWWKDPKVEQVLVVSGSNEILIDSIGEFVEQFKLKSASPDNITYVIGANEAHIAPIIHLRFNNTEETEQGKAIKSWLKAKL</sequence>
<dbReference type="Pfam" id="PF07859">
    <property type="entry name" value="Abhydrolase_3"/>
    <property type="match status" value="1"/>
</dbReference>
<dbReference type="Proteomes" id="UP001172673">
    <property type="component" value="Unassembled WGS sequence"/>
</dbReference>
<dbReference type="InterPro" id="IPR050300">
    <property type="entry name" value="GDXG_lipolytic_enzyme"/>
</dbReference>
<evidence type="ECO:0000313" key="3">
    <source>
        <dbReference type="EMBL" id="KAJ9608258.1"/>
    </source>
</evidence>
<dbReference type="PANTHER" id="PTHR48081">
    <property type="entry name" value="AB HYDROLASE SUPERFAMILY PROTEIN C4A8.06C"/>
    <property type="match status" value="1"/>
</dbReference>